<protein>
    <submittedName>
        <fullName evidence="1">Uncharacterized protein</fullName>
    </submittedName>
</protein>
<dbReference type="Proteomes" id="UP000007029">
    <property type="component" value="Chromosome"/>
</dbReference>
<dbReference type="KEGG" id="rde:RD1_4124"/>
<dbReference type="HOGENOM" id="CLU_3398226_0_0_5"/>
<name>Q160M8_ROSDO</name>
<dbReference type="AlphaFoldDB" id="Q160M8"/>
<dbReference type="STRING" id="375451.RD1_4124"/>
<evidence type="ECO:0000313" key="2">
    <source>
        <dbReference type="Proteomes" id="UP000007029"/>
    </source>
</evidence>
<organism evidence="1 2">
    <name type="scientific">Roseobacter denitrificans (strain ATCC 33942 / OCh 114)</name>
    <name type="common">Erythrobacter sp. (strain OCh 114)</name>
    <name type="synonym">Roseobacter denitrificans</name>
    <dbReference type="NCBI Taxonomy" id="375451"/>
    <lineage>
        <taxon>Bacteria</taxon>
        <taxon>Pseudomonadati</taxon>
        <taxon>Pseudomonadota</taxon>
        <taxon>Alphaproteobacteria</taxon>
        <taxon>Rhodobacterales</taxon>
        <taxon>Roseobacteraceae</taxon>
        <taxon>Roseobacter</taxon>
    </lineage>
</organism>
<accession>Q160M8</accession>
<gene>
    <name evidence="1" type="ordered locus">RD1_4124</name>
</gene>
<reference evidence="1 2" key="1">
    <citation type="journal article" date="2007" name="J. Bacteriol.">
        <title>The complete genome sequence of Roseobacter denitrificans reveals a mixotrophic rather than photosynthetic metabolism.</title>
        <authorList>
            <person name="Swingley W.D."/>
            <person name="Sadekar S."/>
            <person name="Mastrian S.D."/>
            <person name="Matthies H.J."/>
            <person name="Hao J."/>
            <person name="Ramos H."/>
            <person name="Acharya C.R."/>
            <person name="Conrad A.L."/>
            <person name="Taylor H.L."/>
            <person name="Dejesa L.C."/>
            <person name="Shah M.K."/>
            <person name="O'huallachain M.E."/>
            <person name="Lince M.T."/>
            <person name="Blankenship R.E."/>
            <person name="Beatty J.T."/>
            <person name="Touchman J.W."/>
        </authorList>
    </citation>
    <scope>NUCLEOTIDE SEQUENCE [LARGE SCALE GENOMIC DNA]</scope>
    <source>
        <strain evidence="2">ATCC 33942 / OCh 114</strain>
    </source>
</reference>
<dbReference type="EMBL" id="CP000362">
    <property type="protein sequence ID" value="ABG33565.1"/>
    <property type="molecule type" value="Genomic_DNA"/>
</dbReference>
<sequence>MSHPFSSGQTRNNPPDSFEKWLKAAKHCRYI</sequence>
<proteinExistence type="predicted"/>
<evidence type="ECO:0000313" key="1">
    <source>
        <dbReference type="EMBL" id="ABG33565.1"/>
    </source>
</evidence>
<keyword evidence="2" id="KW-1185">Reference proteome</keyword>